<reference evidence="5 6" key="1">
    <citation type="journal article" date="2019" name="Nat. Microbiol.">
        <title>Mediterranean grassland soil C-N compound turnover is dependent on rainfall and depth, and is mediated by genomically divergent microorganisms.</title>
        <authorList>
            <person name="Diamond S."/>
            <person name="Andeer P.F."/>
            <person name="Li Z."/>
            <person name="Crits-Christoph A."/>
            <person name="Burstein D."/>
            <person name="Anantharaman K."/>
            <person name="Lane K.R."/>
            <person name="Thomas B.C."/>
            <person name="Pan C."/>
            <person name="Northen T.R."/>
            <person name="Banfield J.F."/>
        </authorList>
    </citation>
    <scope>NUCLEOTIDE SEQUENCE [LARGE SCALE GENOMIC DNA]</scope>
    <source>
        <strain evidence="5">NP_3</strain>
    </source>
</reference>
<dbReference type="AlphaFoldDB" id="A0A537JYD0"/>
<dbReference type="SUPFAM" id="SSF52402">
    <property type="entry name" value="Adenine nucleotide alpha hydrolases-like"/>
    <property type="match status" value="1"/>
</dbReference>
<dbReference type="GO" id="GO:0005829">
    <property type="term" value="C:cytosol"/>
    <property type="evidence" value="ECO:0007669"/>
    <property type="project" value="TreeGrafter"/>
</dbReference>
<gene>
    <name evidence="5" type="ORF">E6H00_12625</name>
</gene>
<evidence type="ECO:0000256" key="2">
    <source>
        <dbReference type="ARBA" id="ARBA00022840"/>
    </source>
</evidence>
<dbReference type="PANTHER" id="PTHR11772">
    <property type="entry name" value="ASPARAGINE SYNTHETASE"/>
    <property type="match status" value="1"/>
</dbReference>
<dbReference type="InterPro" id="IPR001962">
    <property type="entry name" value="Asn_synthase"/>
</dbReference>
<dbReference type="GO" id="GO:0004066">
    <property type="term" value="F:asparagine synthase (glutamine-hydrolyzing) activity"/>
    <property type="evidence" value="ECO:0007669"/>
    <property type="project" value="InterPro"/>
</dbReference>
<feature type="region of interest" description="Disordered" evidence="3">
    <location>
        <begin position="1"/>
        <end position="21"/>
    </location>
</feature>
<evidence type="ECO:0000256" key="3">
    <source>
        <dbReference type="SAM" id="MobiDB-lite"/>
    </source>
</evidence>
<sequence>MRSIRGDILGSQPQPTRVDTNPPAARLRELLECAVERTTADGMLLSGGLDTSVISAVSARQGRKLRAVSVSVAGVVSPDEPFAKMIAERCRFPLRVLRPALADLIAAMPAVMRVLGGFDPMELRNSTVVWLALQAAREDDIAAVLTGDAADELFAGYSYIFSMPPEQVSPYLHFLNGVMRFSSIPMGRSVGVEAQLPYLDPAVREFALTLSRDDLVGERDGQRFGKKVLREAFADLLGEDVSWRVKTPIEYGSGSRALQKFVMDSVSDEEFEAARVRISAEDGVALRDKEQFFYYRIYRTVLPPPCQQKGGAKRCGSCGGAVERAEQKYCRVCGAYPC</sequence>
<feature type="domain" description="Asparagine synthetase" evidence="4">
    <location>
        <begin position="187"/>
        <end position="307"/>
    </location>
</feature>
<dbReference type="InterPro" id="IPR050795">
    <property type="entry name" value="Asn_Synthetase"/>
</dbReference>
<keyword evidence="2" id="KW-0067">ATP-binding</keyword>
<dbReference type="Gene3D" id="3.40.50.620">
    <property type="entry name" value="HUPs"/>
    <property type="match status" value="1"/>
</dbReference>
<dbReference type="InterPro" id="IPR014729">
    <property type="entry name" value="Rossmann-like_a/b/a_fold"/>
</dbReference>
<dbReference type="PANTHER" id="PTHR11772:SF46">
    <property type="entry name" value="ASPARAGINE SYNTHETASE DOMAIN-CONTAINING PROTEIN"/>
    <property type="match status" value="1"/>
</dbReference>
<name>A0A537JYD0_9BACT</name>
<accession>A0A537JYD0</accession>
<evidence type="ECO:0000256" key="1">
    <source>
        <dbReference type="ARBA" id="ARBA00022741"/>
    </source>
</evidence>
<comment type="caution">
    <text evidence="5">The sequence shown here is derived from an EMBL/GenBank/DDBJ whole genome shotgun (WGS) entry which is preliminary data.</text>
</comment>
<dbReference type="GO" id="GO:0006529">
    <property type="term" value="P:asparagine biosynthetic process"/>
    <property type="evidence" value="ECO:0007669"/>
    <property type="project" value="InterPro"/>
</dbReference>
<proteinExistence type="predicted"/>
<dbReference type="EMBL" id="VBAK01000139">
    <property type="protein sequence ID" value="TMI88510.1"/>
    <property type="molecule type" value="Genomic_DNA"/>
</dbReference>
<keyword evidence="1" id="KW-0547">Nucleotide-binding</keyword>
<evidence type="ECO:0000313" key="5">
    <source>
        <dbReference type="EMBL" id="TMI88510.1"/>
    </source>
</evidence>
<evidence type="ECO:0000313" key="6">
    <source>
        <dbReference type="Proteomes" id="UP000318509"/>
    </source>
</evidence>
<feature type="domain" description="Asparagine synthetase" evidence="4">
    <location>
        <begin position="27"/>
        <end position="163"/>
    </location>
</feature>
<organism evidence="5 6">
    <name type="scientific">Candidatus Segetimicrobium genomatis</name>
    <dbReference type="NCBI Taxonomy" id="2569760"/>
    <lineage>
        <taxon>Bacteria</taxon>
        <taxon>Bacillati</taxon>
        <taxon>Candidatus Sysuimicrobiota</taxon>
        <taxon>Candidatus Sysuimicrobiia</taxon>
        <taxon>Candidatus Sysuimicrobiales</taxon>
        <taxon>Candidatus Segetimicrobiaceae</taxon>
        <taxon>Candidatus Segetimicrobium</taxon>
    </lineage>
</organism>
<dbReference type="Pfam" id="PF00733">
    <property type="entry name" value="Asn_synthase"/>
    <property type="match status" value="2"/>
</dbReference>
<evidence type="ECO:0000259" key="4">
    <source>
        <dbReference type="Pfam" id="PF00733"/>
    </source>
</evidence>
<dbReference type="Proteomes" id="UP000318509">
    <property type="component" value="Unassembled WGS sequence"/>
</dbReference>
<dbReference type="CDD" id="cd01991">
    <property type="entry name" value="Asn_synthase_B_C"/>
    <property type="match status" value="1"/>
</dbReference>
<protein>
    <submittedName>
        <fullName evidence="5">Asparagine synthase</fullName>
    </submittedName>
</protein>
<dbReference type="GO" id="GO:0005524">
    <property type="term" value="F:ATP binding"/>
    <property type="evidence" value="ECO:0007669"/>
    <property type="project" value="UniProtKB-KW"/>
</dbReference>